<keyword evidence="2" id="KW-1185">Reference proteome</keyword>
<organism evidence="1 2">
    <name type="scientific">Hypoxylon rubiginosum</name>
    <dbReference type="NCBI Taxonomy" id="110542"/>
    <lineage>
        <taxon>Eukaryota</taxon>
        <taxon>Fungi</taxon>
        <taxon>Dikarya</taxon>
        <taxon>Ascomycota</taxon>
        <taxon>Pezizomycotina</taxon>
        <taxon>Sordariomycetes</taxon>
        <taxon>Xylariomycetidae</taxon>
        <taxon>Xylariales</taxon>
        <taxon>Hypoxylaceae</taxon>
        <taxon>Hypoxylon</taxon>
    </lineage>
</organism>
<reference evidence="1 2" key="1">
    <citation type="journal article" date="2022" name="New Phytol.">
        <title>Ecological generalism drives hyperdiversity of secondary metabolite gene clusters in xylarialean endophytes.</title>
        <authorList>
            <person name="Franco M.E.E."/>
            <person name="Wisecaver J.H."/>
            <person name="Arnold A.E."/>
            <person name="Ju Y.M."/>
            <person name="Slot J.C."/>
            <person name="Ahrendt S."/>
            <person name="Moore L.P."/>
            <person name="Eastman K.E."/>
            <person name="Scott K."/>
            <person name="Konkel Z."/>
            <person name="Mondo S.J."/>
            <person name="Kuo A."/>
            <person name="Hayes R.D."/>
            <person name="Haridas S."/>
            <person name="Andreopoulos B."/>
            <person name="Riley R."/>
            <person name="LaButti K."/>
            <person name="Pangilinan J."/>
            <person name="Lipzen A."/>
            <person name="Amirebrahimi M."/>
            <person name="Yan J."/>
            <person name="Adam C."/>
            <person name="Keymanesh K."/>
            <person name="Ng V."/>
            <person name="Louie K."/>
            <person name="Northen T."/>
            <person name="Drula E."/>
            <person name="Henrissat B."/>
            <person name="Hsieh H.M."/>
            <person name="Youens-Clark K."/>
            <person name="Lutzoni F."/>
            <person name="Miadlikowska J."/>
            <person name="Eastwood D.C."/>
            <person name="Hamelin R.C."/>
            <person name="Grigoriev I.V."/>
            <person name="U'Ren J.M."/>
        </authorList>
    </citation>
    <scope>NUCLEOTIDE SEQUENCE [LARGE SCALE GENOMIC DNA]</scope>
    <source>
        <strain evidence="1 2">CBS 119005</strain>
    </source>
</reference>
<evidence type="ECO:0000313" key="1">
    <source>
        <dbReference type="EMBL" id="KAI4868043.1"/>
    </source>
</evidence>
<sequence>MPLSSETIVGLVTLLVMCVPGIYILRFARRRWFIYNRRRANDCEILPVANSDRRTLSLSYDGYPATIRLKDIRNPFRRLESSPADDDESFSRGGISRYERMDVRDVTVSLSSTIFHRD</sequence>
<dbReference type="Proteomes" id="UP001497700">
    <property type="component" value="Unassembled WGS sequence"/>
</dbReference>
<protein>
    <submittedName>
        <fullName evidence="1">Uncharacterized protein</fullName>
    </submittedName>
</protein>
<proteinExistence type="predicted"/>
<gene>
    <name evidence="1" type="ORF">F4820DRAFT_411305</name>
</gene>
<evidence type="ECO:0000313" key="2">
    <source>
        <dbReference type="Proteomes" id="UP001497700"/>
    </source>
</evidence>
<accession>A0ACB9Z8T9</accession>
<name>A0ACB9Z8T9_9PEZI</name>
<dbReference type="EMBL" id="MU393441">
    <property type="protein sequence ID" value="KAI4868043.1"/>
    <property type="molecule type" value="Genomic_DNA"/>
</dbReference>
<comment type="caution">
    <text evidence="1">The sequence shown here is derived from an EMBL/GenBank/DDBJ whole genome shotgun (WGS) entry which is preliminary data.</text>
</comment>